<dbReference type="GO" id="GO:0000976">
    <property type="term" value="F:transcription cis-regulatory region binding"/>
    <property type="evidence" value="ECO:0007669"/>
    <property type="project" value="TreeGrafter"/>
</dbReference>
<dbReference type="InterPro" id="IPR050109">
    <property type="entry name" value="HTH-type_TetR-like_transc_reg"/>
</dbReference>
<dbReference type="RefSeq" id="WP_238165805.1">
    <property type="nucleotide sequence ID" value="NZ_SNWQ01000013.1"/>
</dbReference>
<dbReference type="EMBL" id="SNWQ01000013">
    <property type="protein sequence ID" value="TDO45439.1"/>
    <property type="molecule type" value="Genomic_DNA"/>
</dbReference>
<dbReference type="PRINTS" id="PR00455">
    <property type="entry name" value="HTHTETR"/>
</dbReference>
<comment type="caution">
    <text evidence="4">The sequence shown here is derived from an EMBL/GenBank/DDBJ whole genome shotgun (WGS) entry which is preliminary data.</text>
</comment>
<name>A0A4R6K9B2_9ACTN</name>
<dbReference type="Gene3D" id="1.10.357.10">
    <property type="entry name" value="Tetracycline Repressor, domain 2"/>
    <property type="match status" value="1"/>
</dbReference>
<dbReference type="GO" id="GO:0003700">
    <property type="term" value="F:DNA-binding transcription factor activity"/>
    <property type="evidence" value="ECO:0007669"/>
    <property type="project" value="TreeGrafter"/>
</dbReference>
<dbReference type="PANTHER" id="PTHR30055">
    <property type="entry name" value="HTH-TYPE TRANSCRIPTIONAL REGULATOR RUTR"/>
    <property type="match status" value="1"/>
</dbReference>
<dbReference type="Pfam" id="PF00440">
    <property type="entry name" value="TetR_N"/>
    <property type="match status" value="1"/>
</dbReference>
<gene>
    <name evidence="4" type="ORF">EV643_113212</name>
</gene>
<dbReference type="SUPFAM" id="SSF46689">
    <property type="entry name" value="Homeodomain-like"/>
    <property type="match status" value="1"/>
</dbReference>
<feature type="DNA-binding region" description="H-T-H motif" evidence="2">
    <location>
        <begin position="33"/>
        <end position="52"/>
    </location>
</feature>
<accession>A0A4R6K9B2</accession>
<dbReference type="InterPro" id="IPR001647">
    <property type="entry name" value="HTH_TetR"/>
</dbReference>
<feature type="domain" description="HTH tetR-type" evidence="3">
    <location>
        <begin position="11"/>
        <end position="70"/>
    </location>
</feature>
<dbReference type="PROSITE" id="PS50977">
    <property type="entry name" value="HTH_TETR_2"/>
    <property type="match status" value="1"/>
</dbReference>
<sequence>MSPRATPLPPDERRAAIVKAALPLLEEHGTDVSTRQIAEAAGVAEGTIFRAFGSKDALIDAVMGTAFEAGPLIEALRSIDRTLPLRDRLVESVEISQTRLRSVFKLLFALRMRPGHWQHDAKEERRRKADAEQANSVIVDLIRPDAGLLRYPPEEVAHRIRLLTFSATHPMISDGRPLTAEEIVDFALDGVRKHHPGDL</sequence>
<evidence type="ECO:0000256" key="2">
    <source>
        <dbReference type="PROSITE-ProRule" id="PRU00335"/>
    </source>
</evidence>
<protein>
    <submittedName>
        <fullName evidence="4">TetR family transcriptional regulator</fullName>
    </submittedName>
</protein>
<evidence type="ECO:0000259" key="3">
    <source>
        <dbReference type="PROSITE" id="PS50977"/>
    </source>
</evidence>
<dbReference type="AlphaFoldDB" id="A0A4R6K9B2"/>
<proteinExistence type="predicted"/>
<dbReference type="Proteomes" id="UP000295388">
    <property type="component" value="Unassembled WGS sequence"/>
</dbReference>
<dbReference type="InterPro" id="IPR009057">
    <property type="entry name" value="Homeodomain-like_sf"/>
</dbReference>
<evidence type="ECO:0000313" key="4">
    <source>
        <dbReference type="EMBL" id="TDO45439.1"/>
    </source>
</evidence>
<dbReference type="PANTHER" id="PTHR30055:SF146">
    <property type="entry name" value="HTH-TYPE TRANSCRIPTIONAL DUAL REGULATOR CECR"/>
    <property type="match status" value="1"/>
</dbReference>
<keyword evidence="5" id="KW-1185">Reference proteome</keyword>
<keyword evidence="1 2" id="KW-0238">DNA-binding</keyword>
<evidence type="ECO:0000313" key="5">
    <source>
        <dbReference type="Proteomes" id="UP000295388"/>
    </source>
</evidence>
<organism evidence="4 5">
    <name type="scientific">Kribbella caucasensis</name>
    <dbReference type="NCBI Taxonomy" id="2512215"/>
    <lineage>
        <taxon>Bacteria</taxon>
        <taxon>Bacillati</taxon>
        <taxon>Actinomycetota</taxon>
        <taxon>Actinomycetes</taxon>
        <taxon>Propionibacteriales</taxon>
        <taxon>Kribbellaceae</taxon>
        <taxon>Kribbella</taxon>
    </lineage>
</organism>
<reference evidence="4 5" key="1">
    <citation type="submission" date="2019-03" db="EMBL/GenBank/DDBJ databases">
        <title>Genomic Encyclopedia of Type Strains, Phase III (KMG-III): the genomes of soil and plant-associated and newly described type strains.</title>
        <authorList>
            <person name="Whitman W."/>
        </authorList>
    </citation>
    <scope>NUCLEOTIDE SEQUENCE [LARGE SCALE GENOMIC DNA]</scope>
    <source>
        <strain evidence="4 5">VKM Ac-2527</strain>
    </source>
</reference>
<evidence type="ECO:0000256" key="1">
    <source>
        <dbReference type="ARBA" id="ARBA00023125"/>
    </source>
</evidence>